<dbReference type="Gene3D" id="3.40.430.10">
    <property type="entry name" value="Dihydrofolate Reductase, subunit A"/>
    <property type="match status" value="1"/>
</dbReference>
<dbReference type="InterPro" id="IPR002734">
    <property type="entry name" value="RibDG_C"/>
</dbReference>
<evidence type="ECO:0000313" key="2">
    <source>
        <dbReference type="EMBL" id="NHN57188.1"/>
    </source>
</evidence>
<dbReference type="PANTHER" id="PTHR38011:SF11">
    <property type="entry name" value="2,5-DIAMINO-6-RIBOSYLAMINO-4(3H)-PYRIMIDINONE 5'-PHOSPHATE REDUCTASE"/>
    <property type="match status" value="1"/>
</dbReference>
<dbReference type="GO" id="GO:0008703">
    <property type="term" value="F:5-amino-6-(5-phosphoribosylamino)uracil reductase activity"/>
    <property type="evidence" value="ECO:0007669"/>
    <property type="project" value="InterPro"/>
</dbReference>
<organism evidence="2 3">
    <name type="scientific">Metallococcus carri</name>
    <dbReference type="NCBI Taxonomy" id="1656884"/>
    <lineage>
        <taxon>Bacteria</taxon>
        <taxon>Bacillati</taxon>
        <taxon>Actinomycetota</taxon>
        <taxon>Actinomycetes</taxon>
        <taxon>Micrococcales</taxon>
        <taxon>Dermacoccaceae</taxon>
        <taxon>Metallococcus</taxon>
    </lineage>
</organism>
<dbReference type="InterPro" id="IPR050765">
    <property type="entry name" value="Riboflavin_Biosynth_HTPR"/>
</dbReference>
<name>A0A967B2N7_9MICO</name>
<feature type="domain" description="Bacterial bifunctional deaminase-reductase C-terminal" evidence="1">
    <location>
        <begin position="4"/>
        <end position="179"/>
    </location>
</feature>
<dbReference type="EMBL" id="JAAOIV010000013">
    <property type="protein sequence ID" value="NHN57188.1"/>
    <property type="molecule type" value="Genomic_DNA"/>
</dbReference>
<reference evidence="2" key="1">
    <citation type="submission" date="2020-03" db="EMBL/GenBank/DDBJ databases">
        <title>Draft sequencing of Calidifontibacter sp. DB0510.</title>
        <authorList>
            <person name="Kim D.-U."/>
        </authorList>
    </citation>
    <scope>NUCLEOTIDE SEQUENCE</scope>
    <source>
        <strain evidence="2">DB0510</strain>
    </source>
</reference>
<dbReference type="GO" id="GO:0009231">
    <property type="term" value="P:riboflavin biosynthetic process"/>
    <property type="evidence" value="ECO:0007669"/>
    <property type="project" value="InterPro"/>
</dbReference>
<dbReference type="RefSeq" id="WP_166198217.1">
    <property type="nucleotide sequence ID" value="NZ_JAAOIV010000013.1"/>
</dbReference>
<keyword evidence="3" id="KW-1185">Reference proteome</keyword>
<dbReference type="Pfam" id="PF01872">
    <property type="entry name" value="RibD_C"/>
    <property type="match status" value="1"/>
</dbReference>
<dbReference type="AlphaFoldDB" id="A0A967B2N7"/>
<dbReference type="Proteomes" id="UP000744769">
    <property type="component" value="Unassembled WGS sequence"/>
</dbReference>
<dbReference type="PANTHER" id="PTHR38011">
    <property type="entry name" value="DIHYDROFOLATE REDUCTASE FAMILY PROTEIN (AFU_ORTHOLOGUE AFUA_8G06820)"/>
    <property type="match status" value="1"/>
</dbReference>
<accession>A0A967B2N7</accession>
<dbReference type="SUPFAM" id="SSF53597">
    <property type="entry name" value="Dihydrofolate reductase-like"/>
    <property type="match status" value="1"/>
</dbReference>
<evidence type="ECO:0000259" key="1">
    <source>
        <dbReference type="Pfam" id="PF01872"/>
    </source>
</evidence>
<evidence type="ECO:0000313" key="3">
    <source>
        <dbReference type="Proteomes" id="UP000744769"/>
    </source>
</evidence>
<comment type="caution">
    <text evidence="2">The sequence shown here is derived from an EMBL/GenBank/DDBJ whole genome shotgun (WGS) entry which is preliminary data.</text>
</comment>
<gene>
    <name evidence="2" type="ORF">G9U51_15560</name>
</gene>
<dbReference type="InterPro" id="IPR024072">
    <property type="entry name" value="DHFR-like_dom_sf"/>
</dbReference>
<proteinExistence type="predicted"/>
<protein>
    <submittedName>
        <fullName evidence="2">Dihydrofolate reductase family protein</fullName>
    </submittedName>
</protein>
<sequence length="193" mass="21157">MRRIVVFTLSSLDGAVDDPSRPFPVESDGPSPPGYDAVMDAQEAKLIGRQDLILLGRNMYDEWSRYWPTVTEQPFADWINGVHKVVITSRPLDREWGEVEAVGGPLSDVVAELKARPGDGDIGVHGSITLVQSLLAEGLVDELQLAVGPVLDPQGRRLSDALPDLVRFELVESVPTTNGGLWLTYRPPPAKRH</sequence>